<gene>
    <name evidence="1" type="ORF">EPI10_021410</name>
</gene>
<keyword evidence="2" id="KW-1185">Reference proteome</keyword>
<dbReference type="AlphaFoldDB" id="A0A5B6WH61"/>
<evidence type="ECO:0000313" key="2">
    <source>
        <dbReference type="Proteomes" id="UP000325315"/>
    </source>
</evidence>
<name>A0A5B6WH61_9ROSI</name>
<sequence>MGFQFVEIEGESFSNIPRGVNRVAHLLAKEGFCCKWDVWWIEEAPMVIQEMAEVEKQYLHHLR</sequence>
<accession>A0A5B6WH61</accession>
<organism evidence="1 2">
    <name type="scientific">Gossypium australe</name>
    <dbReference type="NCBI Taxonomy" id="47621"/>
    <lineage>
        <taxon>Eukaryota</taxon>
        <taxon>Viridiplantae</taxon>
        <taxon>Streptophyta</taxon>
        <taxon>Embryophyta</taxon>
        <taxon>Tracheophyta</taxon>
        <taxon>Spermatophyta</taxon>
        <taxon>Magnoliopsida</taxon>
        <taxon>eudicotyledons</taxon>
        <taxon>Gunneridae</taxon>
        <taxon>Pentapetalae</taxon>
        <taxon>rosids</taxon>
        <taxon>malvids</taxon>
        <taxon>Malvales</taxon>
        <taxon>Malvaceae</taxon>
        <taxon>Malvoideae</taxon>
        <taxon>Gossypium</taxon>
    </lineage>
</organism>
<comment type="caution">
    <text evidence="1">The sequence shown here is derived from an EMBL/GenBank/DDBJ whole genome shotgun (WGS) entry which is preliminary data.</text>
</comment>
<proteinExistence type="predicted"/>
<dbReference type="Proteomes" id="UP000325315">
    <property type="component" value="Unassembled WGS sequence"/>
</dbReference>
<evidence type="ECO:0000313" key="1">
    <source>
        <dbReference type="EMBL" id="KAA3481010.1"/>
    </source>
</evidence>
<reference evidence="1" key="1">
    <citation type="submission" date="2019-08" db="EMBL/GenBank/DDBJ databases">
        <authorList>
            <person name="Liu F."/>
        </authorList>
    </citation>
    <scope>NUCLEOTIDE SEQUENCE [LARGE SCALE GENOMIC DNA]</scope>
    <source>
        <strain evidence="1">PA1801</strain>
        <tissue evidence="1">Leaf</tissue>
    </source>
</reference>
<dbReference type="EMBL" id="SMMG02000003">
    <property type="protein sequence ID" value="KAA3481010.1"/>
    <property type="molecule type" value="Genomic_DNA"/>
</dbReference>
<protein>
    <submittedName>
        <fullName evidence="1">Uncharacterized protein</fullName>
    </submittedName>
</protein>